<evidence type="ECO:0000259" key="8">
    <source>
        <dbReference type="Pfam" id="PF13567"/>
    </source>
</evidence>
<evidence type="ECO:0000256" key="6">
    <source>
        <dbReference type="SAM" id="Phobius"/>
    </source>
</evidence>
<accession>A0AAP2DWU9</accession>
<dbReference type="PANTHER" id="PTHR30619">
    <property type="entry name" value="DNA INTERNALIZATION/COMPETENCE PROTEIN COMEC/REC2"/>
    <property type="match status" value="1"/>
</dbReference>
<protein>
    <submittedName>
        <fullName evidence="9">ComEC/Rec2 family competence protein</fullName>
    </submittedName>
</protein>
<dbReference type="Proteomes" id="UP001319080">
    <property type="component" value="Unassembled WGS sequence"/>
</dbReference>
<dbReference type="GO" id="GO:0005886">
    <property type="term" value="C:plasma membrane"/>
    <property type="evidence" value="ECO:0007669"/>
    <property type="project" value="UniProtKB-SubCell"/>
</dbReference>
<feature type="transmembrane region" description="Helical" evidence="6">
    <location>
        <begin position="441"/>
        <end position="464"/>
    </location>
</feature>
<dbReference type="NCBIfam" id="TIGR00360">
    <property type="entry name" value="ComEC_N-term"/>
    <property type="match status" value="1"/>
</dbReference>
<gene>
    <name evidence="9" type="ORF">KK062_05470</name>
</gene>
<keyword evidence="10" id="KW-1185">Reference proteome</keyword>
<comment type="subcellular location">
    <subcellularLocation>
        <location evidence="1">Cell membrane</location>
        <topology evidence="1">Multi-pass membrane protein</topology>
    </subcellularLocation>
</comment>
<dbReference type="Pfam" id="PF03772">
    <property type="entry name" value="Competence"/>
    <property type="match status" value="1"/>
</dbReference>
<dbReference type="InterPro" id="IPR004477">
    <property type="entry name" value="ComEC_N"/>
</dbReference>
<feature type="transmembrane region" description="Helical" evidence="6">
    <location>
        <begin position="245"/>
        <end position="267"/>
    </location>
</feature>
<feature type="transmembrane region" description="Helical" evidence="6">
    <location>
        <begin position="47"/>
        <end position="65"/>
    </location>
</feature>
<proteinExistence type="predicted"/>
<dbReference type="InterPro" id="IPR025405">
    <property type="entry name" value="DUF4131"/>
</dbReference>
<dbReference type="PANTHER" id="PTHR30619:SF1">
    <property type="entry name" value="RECOMBINATION PROTEIN 2"/>
    <property type="match status" value="1"/>
</dbReference>
<comment type="caution">
    <text evidence="9">The sequence shown here is derived from an EMBL/GenBank/DDBJ whole genome shotgun (WGS) entry which is preliminary data.</text>
</comment>
<feature type="transmembrane region" description="Helical" evidence="6">
    <location>
        <begin position="273"/>
        <end position="294"/>
    </location>
</feature>
<evidence type="ECO:0000256" key="5">
    <source>
        <dbReference type="ARBA" id="ARBA00023136"/>
    </source>
</evidence>
<feature type="transmembrane region" description="Helical" evidence="6">
    <location>
        <begin position="381"/>
        <end position="400"/>
    </location>
</feature>
<keyword evidence="5 6" id="KW-0472">Membrane</keyword>
<keyword evidence="4 6" id="KW-1133">Transmembrane helix</keyword>
<feature type="transmembrane region" description="Helical" evidence="6">
    <location>
        <begin position="470"/>
        <end position="489"/>
    </location>
</feature>
<dbReference type="AlphaFoldDB" id="A0AAP2DWU9"/>
<sequence length="680" mass="75335">MFLSGGILLAIHAPDCIPAGPALAALAGVIIAYLLFLYWPGATFCPAWQGVLAMLALFLTGYLQVGYKTESRRPDHLVQAGDSVHYYQCRVVDQPVPRERSWKVTVAVDRVYTGVWRPRVGKVLLYVRPDALPAMPAYGDVLLVKGTPATVPPPANPGEFDFRRYLQFQNIYHQQFLQKGQVVRMGHAPPSRVWMYALQVRRWAAGVLATHIDGKEQQAVASALVLGMTDDLDQGLLDAYSATGVVHVLAVSGLHVSILYLILGWILRPVQQLRYGRVLLAGVSLLVLWGYAFVTGLSPSVLRAVAMFSFVVVGQAFHRQGNVYNMLAASAFVLLLYNPYLIMSVGFQLSYLAVLGIVYLQPRLYTLWEPNARVWDELWKMTCVTLAAQLATTVVVLFYFHQFPNYFLLVNLLLVPGSSIVLVGGLALLACSSLPWVAGALGYILTGCIYFLNGIVTAVAAFPFSVWGNIYLTPLQCWLLLAMGIAGAAMLQHRHYAYVVMMLCLAMLFSASRWHYIFYEVRPARMTVYKVPGHSAWDLVADGCASVYADTALMKDVRKQRFHIQPNHQRCGAVGGVADAVERSHVVPGARLVVWRKKIILQITGPEFPMPERLAVDYLIISNNALKDIKLLAAHIDAKQILLDSSNTYYFATKLLDDAAPLGLRVHSVWHRGAFQEITG</sequence>
<evidence type="ECO:0000313" key="9">
    <source>
        <dbReference type="EMBL" id="MBT1707658.1"/>
    </source>
</evidence>
<dbReference type="EMBL" id="JAHESE010000003">
    <property type="protein sequence ID" value="MBT1707658.1"/>
    <property type="molecule type" value="Genomic_DNA"/>
</dbReference>
<dbReference type="Pfam" id="PF13567">
    <property type="entry name" value="DUF4131"/>
    <property type="match status" value="1"/>
</dbReference>
<name>A0AAP2DWU9_9BACT</name>
<feature type="domain" description="DUF4131" evidence="8">
    <location>
        <begin position="19"/>
        <end position="182"/>
    </location>
</feature>
<feature type="transmembrane region" description="Helical" evidence="6">
    <location>
        <begin position="406"/>
        <end position="429"/>
    </location>
</feature>
<keyword evidence="2" id="KW-1003">Cell membrane</keyword>
<evidence type="ECO:0000259" key="7">
    <source>
        <dbReference type="Pfam" id="PF03772"/>
    </source>
</evidence>
<evidence type="ECO:0000256" key="1">
    <source>
        <dbReference type="ARBA" id="ARBA00004651"/>
    </source>
</evidence>
<organism evidence="9 10">
    <name type="scientific">Dawidia cretensis</name>
    <dbReference type="NCBI Taxonomy" id="2782350"/>
    <lineage>
        <taxon>Bacteria</taxon>
        <taxon>Pseudomonadati</taxon>
        <taxon>Bacteroidota</taxon>
        <taxon>Cytophagia</taxon>
        <taxon>Cytophagales</taxon>
        <taxon>Chryseotaleaceae</taxon>
        <taxon>Dawidia</taxon>
    </lineage>
</organism>
<evidence type="ECO:0000256" key="3">
    <source>
        <dbReference type="ARBA" id="ARBA00022692"/>
    </source>
</evidence>
<evidence type="ECO:0000256" key="2">
    <source>
        <dbReference type="ARBA" id="ARBA00022475"/>
    </source>
</evidence>
<feature type="domain" description="ComEC/Rec2-related protein" evidence="7">
    <location>
        <begin position="224"/>
        <end position="491"/>
    </location>
</feature>
<evidence type="ECO:0000313" key="10">
    <source>
        <dbReference type="Proteomes" id="UP001319080"/>
    </source>
</evidence>
<dbReference type="InterPro" id="IPR052159">
    <property type="entry name" value="Competence_DNA_uptake"/>
</dbReference>
<feature type="transmembrane region" description="Helical" evidence="6">
    <location>
        <begin position="21"/>
        <end position="41"/>
    </location>
</feature>
<keyword evidence="3 6" id="KW-0812">Transmembrane</keyword>
<evidence type="ECO:0000256" key="4">
    <source>
        <dbReference type="ARBA" id="ARBA00022989"/>
    </source>
</evidence>
<feature type="transmembrane region" description="Helical" evidence="6">
    <location>
        <begin position="496"/>
        <end position="516"/>
    </location>
</feature>
<reference evidence="9 10" key="1">
    <citation type="submission" date="2021-05" db="EMBL/GenBank/DDBJ databases">
        <title>A Polyphasic approach of four new species of the genus Ohtaekwangia: Ohtaekwangia histidinii sp. nov., Ohtaekwangia cretensis sp. nov., Ohtaekwangia indiensis sp. nov., Ohtaekwangia reichenbachii sp. nov. from diverse environment.</title>
        <authorList>
            <person name="Octaviana S."/>
        </authorList>
    </citation>
    <scope>NUCLEOTIDE SEQUENCE [LARGE SCALE GENOMIC DNA]</scope>
    <source>
        <strain evidence="9 10">PWU5</strain>
    </source>
</reference>